<gene>
    <name evidence="2" type="ORF">RirG_241150</name>
</gene>
<feature type="domain" description="DUF7431" evidence="1">
    <location>
        <begin position="343"/>
        <end position="402"/>
    </location>
</feature>
<accession>A0A015JFP5</accession>
<dbReference type="EMBL" id="JEMT01028780">
    <property type="protein sequence ID" value="EXX53739.1"/>
    <property type="molecule type" value="Genomic_DNA"/>
</dbReference>
<dbReference type="Pfam" id="PF24209">
    <property type="entry name" value="DUF7431"/>
    <property type="match status" value="2"/>
</dbReference>
<reference evidence="2 3" key="1">
    <citation type="submission" date="2014-02" db="EMBL/GenBank/DDBJ databases">
        <title>Single nucleus genome sequencing reveals high similarity among nuclei of an endomycorrhizal fungus.</title>
        <authorList>
            <person name="Lin K."/>
            <person name="Geurts R."/>
            <person name="Zhang Z."/>
            <person name="Limpens E."/>
            <person name="Saunders D.G."/>
            <person name="Mu D."/>
            <person name="Pang E."/>
            <person name="Cao H."/>
            <person name="Cha H."/>
            <person name="Lin T."/>
            <person name="Zhou Q."/>
            <person name="Shang Y."/>
            <person name="Li Y."/>
            <person name="Ivanov S."/>
            <person name="Sharma T."/>
            <person name="Velzen R.V."/>
            <person name="Ruijter N.D."/>
            <person name="Aanen D.K."/>
            <person name="Win J."/>
            <person name="Kamoun S."/>
            <person name="Bisseling T."/>
            <person name="Huang S."/>
        </authorList>
    </citation>
    <scope>NUCLEOTIDE SEQUENCE [LARGE SCALE GENOMIC DNA]</scope>
    <source>
        <strain evidence="3">DAOM197198w</strain>
    </source>
</reference>
<dbReference type="Proteomes" id="UP000022910">
    <property type="component" value="Unassembled WGS sequence"/>
</dbReference>
<organism evidence="2 3">
    <name type="scientific">Rhizophagus irregularis (strain DAOM 197198w)</name>
    <name type="common">Glomus intraradices</name>
    <dbReference type="NCBI Taxonomy" id="1432141"/>
    <lineage>
        <taxon>Eukaryota</taxon>
        <taxon>Fungi</taxon>
        <taxon>Fungi incertae sedis</taxon>
        <taxon>Mucoromycota</taxon>
        <taxon>Glomeromycotina</taxon>
        <taxon>Glomeromycetes</taxon>
        <taxon>Glomerales</taxon>
        <taxon>Glomeraceae</taxon>
        <taxon>Rhizophagus</taxon>
    </lineage>
</organism>
<proteinExistence type="predicted"/>
<comment type="caution">
    <text evidence="2">The sequence shown here is derived from an EMBL/GenBank/DDBJ whole genome shotgun (WGS) entry which is preliminary data.</text>
</comment>
<dbReference type="OrthoDB" id="2314052at2759"/>
<evidence type="ECO:0000313" key="3">
    <source>
        <dbReference type="Proteomes" id="UP000022910"/>
    </source>
</evidence>
<dbReference type="HOGENOM" id="CLU_028291_2_0_1"/>
<evidence type="ECO:0000259" key="1">
    <source>
        <dbReference type="Pfam" id="PF24209"/>
    </source>
</evidence>
<dbReference type="AlphaFoldDB" id="A0A015JFP5"/>
<keyword evidence="3" id="KW-1185">Reference proteome</keyword>
<sequence>MSAKLTKKKKEGTEKVDVAVCLSAEKYIIPLRLEDSLTKVREELVKISEINMNEKLFDNGIGIIPFKMEDTFKLKGIVRKTKSYELLLKVNLWKHLNETLKFKLDYGFKMTLKKASERAFAMSDCNVFPLATRQLTVKNESNDDQTAGKELSFNSDLDTAGIPLSFGISGNKSSVTGTNSSDETTYYYKNRLEFKEYLEPTENFLAEVKNAMNLNDPDPRKFKKIVERYGQIIPTEIIMGGKDYKKEFGTSKDKSQGFMANIKIPCVEGRISSSDSKKSSSLHTEESEQDWVCIEYNNCINIFQLLVDYLKREDLREDICKVLDEDLRKNLRERIFSIIGERILHSGIETCICTFNGGGSFIEEFKTIPKKILDMISEEADISIFAVVFDTKDKKKSFLNVKFKAFSKDKDDDFFNCQIICHQGQKPKYVICCNQKDSELSGCDLKIKYMIVGKYTNFNSIDYDELDSDIQLKVIKNDINQKFNKSILPGDSSDHFIGTPVLKDSKGLKGLNQGSIVGHYFYTEQDNVGVFTFNYCPRQKKYVDLPTFSFYTLKISNIYGTSNGFNYKYKSEIYKEIDHPKYFSLYSKNNFRPIFFKYAINEIGLKKISCKCNNCNVCNDSSKFSKENFDFKYFYLPNYEKI</sequence>
<dbReference type="InterPro" id="IPR055854">
    <property type="entry name" value="DUF7431"/>
</dbReference>
<name>A0A015JFP5_RHIIW</name>
<evidence type="ECO:0000313" key="2">
    <source>
        <dbReference type="EMBL" id="EXX53739.1"/>
    </source>
</evidence>
<protein>
    <recommendedName>
        <fullName evidence="1">DUF7431 domain-containing protein</fullName>
    </recommendedName>
</protein>
<feature type="domain" description="DUF7431" evidence="1">
    <location>
        <begin position="408"/>
        <end position="614"/>
    </location>
</feature>